<dbReference type="Proteomes" id="UP000019226">
    <property type="component" value="Chromosome"/>
</dbReference>
<keyword evidence="3" id="KW-1185">Reference proteome</keyword>
<reference evidence="3" key="1">
    <citation type="submission" date="2013-02" db="EMBL/GenBank/DDBJ databases">
        <title>The complete genome sequence of Corynebacterium casei LMG S-19264 (=DSM 44701).</title>
        <authorList>
            <person name="Ruckert C."/>
            <person name="Albersmeier A."/>
            <person name="Kalinowski J."/>
        </authorList>
    </citation>
    <scope>NUCLEOTIDE SEQUENCE [LARGE SCALE GENOMIC DNA]</scope>
    <source>
        <strain evidence="3">LMG S-19264</strain>
    </source>
</reference>
<feature type="transmembrane region" description="Helical" evidence="1">
    <location>
        <begin position="316"/>
        <end position="336"/>
    </location>
</feature>
<organism evidence="2 3">
    <name type="scientific">Corynebacterium casei LMG S-19264</name>
    <dbReference type="NCBI Taxonomy" id="1285583"/>
    <lineage>
        <taxon>Bacteria</taxon>
        <taxon>Bacillati</taxon>
        <taxon>Actinomycetota</taxon>
        <taxon>Actinomycetes</taxon>
        <taxon>Mycobacteriales</taxon>
        <taxon>Corynebacteriaceae</taxon>
        <taxon>Corynebacterium</taxon>
    </lineage>
</organism>
<sequence length="342" mass="37711">MLRTQSSLKLTAIIALVCLIVGAVAPALFTQRTRPLSLKEDISVSMGPAEAQVADWDAYAAGDGCEDGLKCVVETKQLEIDRHSTTAKTDVDDAAAHAKSDISVTLDGEQIAAIEQSALLNRESAYPMADSDTSQEFTVHGGAVLNAEGAEIDGIDYFFPSQTEQRSYPYFDTVMQKSEPIDYLTDEEIDGIPTYSFYQKRHGINISDIFDDQTFPGRAGDFYSDEELARINLDADEEVNLKPYYAFERTVRVEPTTGRVIDVNEKMQIYLAQSHIAEPTGERTLFSTDISWDEASSQAELDKVKNTVLGVQVATILGWALAIVGAVLLLICAWRFSRQRAQ</sequence>
<keyword evidence="1" id="KW-0812">Transmembrane</keyword>
<dbReference type="EMBL" id="CP004350">
    <property type="protein sequence ID" value="AHI21161.1"/>
    <property type="molecule type" value="Genomic_DNA"/>
</dbReference>
<keyword evidence="1" id="KW-1133">Transmembrane helix</keyword>
<dbReference type="InterPro" id="IPR021424">
    <property type="entry name" value="PorA"/>
</dbReference>
<evidence type="ECO:0000313" key="3">
    <source>
        <dbReference type="Proteomes" id="UP000019226"/>
    </source>
</evidence>
<gene>
    <name evidence="2" type="ORF">CCASEI_13055</name>
</gene>
<accession>A0ABN4CG99</accession>
<evidence type="ECO:0000313" key="2">
    <source>
        <dbReference type="EMBL" id="AHI21161.1"/>
    </source>
</evidence>
<evidence type="ECO:0000256" key="1">
    <source>
        <dbReference type="SAM" id="Phobius"/>
    </source>
</evidence>
<dbReference type="GeneID" id="82878706"/>
<dbReference type="RefSeq" id="WP_025388223.1">
    <property type="nucleotide sequence ID" value="NZ_CP004350.1"/>
</dbReference>
<keyword evidence="1" id="KW-0472">Membrane</keyword>
<protein>
    <recommendedName>
        <fullName evidence="4">DUF3068 domain-containing protein</fullName>
    </recommendedName>
</protein>
<proteinExistence type="predicted"/>
<evidence type="ECO:0008006" key="4">
    <source>
        <dbReference type="Google" id="ProtNLM"/>
    </source>
</evidence>
<dbReference type="Pfam" id="PF11271">
    <property type="entry name" value="PorA"/>
    <property type="match status" value="1"/>
</dbReference>
<name>A0ABN4CG99_9CORY</name>